<dbReference type="AlphaFoldDB" id="A0A975DMH3"/>
<keyword evidence="2" id="KW-1185">Reference proteome</keyword>
<dbReference type="PANTHER" id="PTHR33973:SF4">
    <property type="entry name" value="OS07G0153300 PROTEIN"/>
    <property type="match status" value="1"/>
</dbReference>
<keyword evidence="1" id="KW-0614">Plasmid</keyword>
<evidence type="ECO:0000313" key="1">
    <source>
        <dbReference type="EMBL" id="QTH73700.1"/>
    </source>
</evidence>
<protein>
    <submittedName>
        <fullName evidence="1">DUF1365 domain-containing protein</fullName>
    </submittedName>
</protein>
<dbReference type="EMBL" id="CP072135">
    <property type="protein sequence ID" value="QTH73700.1"/>
    <property type="molecule type" value="Genomic_DNA"/>
</dbReference>
<dbReference type="Pfam" id="PF07103">
    <property type="entry name" value="DUF1365"/>
    <property type="match status" value="1"/>
</dbReference>
<dbReference type="PANTHER" id="PTHR33973">
    <property type="entry name" value="OS07G0153300 PROTEIN"/>
    <property type="match status" value="1"/>
</dbReference>
<geneLocation type="plasmid" evidence="1 2">
    <name>unnamed5</name>
</geneLocation>
<name>A0A975DMH3_9GAMM</name>
<dbReference type="KEGG" id="pxi:J5O05_20185"/>
<accession>A0A975DMH3</accession>
<evidence type="ECO:0000313" key="2">
    <source>
        <dbReference type="Proteomes" id="UP000664904"/>
    </source>
</evidence>
<gene>
    <name evidence="1" type="ORF">J5O05_20185</name>
</gene>
<reference evidence="1" key="1">
    <citation type="submission" date="2021-03" db="EMBL/GenBank/DDBJ databases">
        <title>Complete Genome of Pseudoalteromonas xiamenensis STKMTI.2, a new potential marine bacterium producing anti-Vibrio compounds.</title>
        <authorList>
            <person name="Handayani D.P."/>
            <person name="Isnansetyo A."/>
            <person name="Istiqomah I."/>
            <person name="Jumina J."/>
        </authorList>
    </citation>
    <scope>NUCLEOTIDE SEQUENCE</scope>
    <source>
        <strain evidence="1">STKMTI.2</strain>
        <plasmid evidence="1">unnamed5</plasmid>
    </source>
</reference>
<proteinExistence type="predicted"/>
<sequence length="240" mass="28258">MNSAVCIGSVHHARTEHAQHKFKYPIYMLWIELDDLQAINQIHWAIGTKFFNPIRFKQSDYLVGYSGCLAERAIAALRDLGINDAIEKTYVLCQARCFGFYFSPVNFFFYQIDGEYRYMVAEVSNTPWNQRHCYLVPLKQENVNFKKHFHVSPFMDLDMNYHWQVNVDENKVFVHIKNQRGSQKVFDASLTLKKERLSPVVIRKVLKMFPVMTFSVVKGIYWHALRLFLKRVPFIAHPGK</sequence>
<dbReference type="Proteomes" id="UP000664904">
    <property type="component" value="Plasmid unnamed5"/>
</dbReference>
<organism evidence="1 2">
    <name type="scientific">Pseudoalteromonas xiamenensis</name>
    <dbReference type="NCBI Taxonomy" id="882626"/>
    <lineage>
        <taxon>Bacteria</taxon>
        <taxon>Pseudomonadati</taxon>
        <taxon>Pseudomonadota</taxon>
        <taxon>Gammaproteobacteria</taxon>
        <taxon>Alteromonadales</taxon>
        <taxon>Pseudoalteromonadaceae</taxon>
        <taxon>Pseudoalteromonas</taxon>
    </lineage>
</organism>
<dbReference type="InterPro" id="IPR010775">
    <property type="entry name" value="DUF1365"/>
</dbReference>